<reference evidence="2" key="1">
    <citation type="submission" date="2021-01" db="EMBL/GenBank/DDBJ databases">
        <title>Phytophthora aleatoria, a newly-described species from Pinus radiata is distinct from Phytophthora cactorum isolates based on comparative genomics.</title>
        <authorList>
            <person name="Mcdougal R."/>
            <person name="Panda P."/>
            <person name="Williams N."/>
            <person name="Studholme D.J."/>
        </authorList>
    </citation>
    <scope>NUCLEOTIDE SEQUENCE</scope>
    <source>
        <strain evidence="2">NZFS 4037</strain>
    </source>
</reference>
<feature type="region of interest" description="Disordered" evidence="1">
    <location>
        <begin position="47"/>
        <end position="108"/>
    </location>
</feature>
<organism evidence="2 3">
    <name type="scientific">Phytophthora aleatoria</name>
    <dbReference type="NCBI Taxonomy" id="2496075"/>
    <lineage>
        <taxon>Eukaryota</taxon>
        <taxon>Sar</taxon>
        <taxon>Stramenopiles</taxon>
        <taxon>Oomycota</taxon>
        <taxon>Peronosporomycetes</taxon>
        <taxon>Peronosporales</taxon>
        <taxon>Peronosporaceae</taxon>
        <taxon>Phytophthora</taxon>
    </lineage>
</organism>
<feature type="region of interest" description="Disordered" evidence="1">
    <location>
        <begin position="1"/>
        <end position="35"/>
    </location>
</feature>
<evidence type="ECO:0000313" key="3">
    <source>
        <dbReference type="Proteomes" id="UP000709295"/>
    </source>
</evidence>
<gene>
    <name evidence="2" type="ORF">JG688_00016120</name>
</gene>
<feature type="compositionally biased region" description="Basic and acidic residues" evidence="1">
    <location>
        <begin position="77"/>
        <end position="90"/>
    </location>
</feature>
<evidence type="ECO:0000256" key="1">
    <source>
        <dbReference type="SAM" id="MobiDB-lite"/>
    </source>
</evidence>
<evidence type="ECO:0000313" key="2">
    <source>
        <dbReference type="EMBL" id="KAG6946284.1"/>
    </source>
</evidence>
<proteinExistence type="predicted"/>
<dbReference type="Proteomes" id="UP000709295">
    <property type="component" value="Unassembled WGS sequence"/>
</dbReference>
<accession>A0A8J5ISC4</accession>
<dbReference type="EMBL" id="JAENGY010001910">
    <property type="protein sequence ID" value="KAG6946284.1"/>
    <property type="molecule type" value="Genomic_DNA"/>
</dbReference>
<dbReference type="AlphaFoldDB" id="A0A8J5ISC4"/>
<protein>
    <submittedName>
        <fullName evidence="2">Uncharacterized protein</fullName>
    </submittedName>
</protein>
<comment type="caution">
    <text evidence="2">The sequence shown here is derived from an EMBL/GenBank/DDBJ whole genome shotgun (WGS) entry which is preliminary data.</text>
</comment>
<name>A0A8J5ISC4_9STRA</name>
<keyword evidence="3" id="KW-1185">Reference proteome</keyword>
<sequence>MVFGKEYGDEGDERNFGRGEERDDGEQPVSVPAAVERLERGARVRVSRDPLSVVEQTPVSDEGAAEPQGVATTGRSLESDVWRELFADESKETEEEEKGRSTTGVTVKTEVKEEPVVKREVVAGVSTRSEDLHATDGYVTEACQALSSKQRAFCGCYGCSVDCTVSSSSEGESEDREWWLCND</sequence>